<gene>
    <name evidence="3" type="primary">LOC113503743</name>
</gene>
<sequence length="164" mass="19161">MDTLPCQCAGLRINKCRCKVLHTGYRCDESGSYLVLAKSRSLDRYLNLGEKNPNVVLRFIENFYEQCAGYNLRYCHIRGFIRHDNCFSNTLKDCMILACFLIANFIVLLAILSKTLVHLYFVIVLTFQWIKRTLCCKLDTDQDTMILRPSVRHDYSPPLLNKYF</sequence>
<dbReference type="KEGG" id="tnl:113503743"/>
<evidence type="ECO:0000313" key="3">
    <source>
        <dbReference type="RefSeq" id="XP_026741626.1"/>
    </source>
</evidence>
<keyword evidence="2" id="KW-1185">Reference proteome</keyword>
<accession>A0A7E5WNC0</accession>
<evidence type="ECO:0000256" key="1">
    <source>
        <dbReference type="SAM" id="Phobius"/>
    </source>
</evidence>
<organism evidence="2 3">
    <name type="scientific">Trichoplusia ni</name>
    <name type="common">Cabbage looper</name>
    <dbReference type="NCBI Taxonomy" id="7111"/>
    <lineage>
        <taxon>Eukaryota</taxon>
        <taxon>Metazoa</taxon>
        <taxon>Ecdysozoa</taxon>
        <taxon>Arthropoda</taxon>
        <taxon>Hexapoda</taxon>
        <taxon>Insecta</taxon>
        <taxon>Pterygota</taxon>
        <taxon>Neoptera</taxon>
        <taxon>Endopterygota</taxon>
        <taxon>Lepidoptera</taxon>
        <taxon>Glossata</taxon>
        <taxon>Ditrysia</taxon>
        <taxon>Noctuoidea</taxon>
        <taxon>Noctuidae</taxon>
        <taxon>Plusiinae</taxon>
        <taxon>Trichoplusia</taxon>
    </lineage>
</organism>
<dbReference type="RefSeq" id="XP_026741626.1">
    <property type="nucleotide sequence ID" value="XM_026885825.1"/>
</dbReference>
<keyword evidence="1" id="KW-0812">Transmembrane</keyword>
<name>A0A7E5WNC0_TRINI</name>
<dbReference type="Proteomes" id="UP000322000">
    <property type="component" value="Chromosome 20"/>
</dbReference>
<feature type="transmembrane region" description="Helical" evidence="1">
    <location>
        <begin position="95"/>
        <end position="123"/>
    </location>
</feature>
<keyword evidence="1" id="KW-1133">Transmembrane helix</keyword>
<proteinExistence type="predicted"/>
<dbReference type="InParanoid" id="A0A7E5WNC0"/>
<dbReference type="GeneID" id="113503743"/>
<evidence type="ECO:0000313" key="2">
    <source>
        <dbReference type="Proteomes" id="UP000322000"/>
    </source>
</evidence>
<reference evidence="3" key="1">
    <citation type="submission" date="2025-08" db="UniProtKB">
        <authorList>
            <consortium name="RefSeq"/>
        </authorList>
    </citation>
    <scope>IDENTIFICATION</scope>
</reference>
<protein>
    <submittedName>
        <fullName evidence="3">Uncharacterized protein LOC113503743</fullName>
    </submittedName>
</protein>
<dbReference type="AlphaFoldDB" id="A0A7E5WNC0"/>
<keyword evidence="1" id="KW-0472">Membrane</keyword>
<dbReference type="OrthoDB" id="7405106at2759"/>